<reference evidence="3" key="1">
    <citation type="submission" date="2012-12" db="EMBL/GenBank/DDBJ databases">
        <authorList>
            <person name="Hellsten U."/>
            <person name="Grimwood J."/>
            <person name="Chapman J.A."/>
            <person name="Shapiro H."/>
            <person name="Aerts A."/>
            <person name="Otillar R.P."/>
            <person name="Terry A.Y."/>
            <person name="Boore J.L."/>
            <person name="Simakov O."/>
            <person name="Marletaz F."/>
            <person name="Cho S.-J."/>
            <person name="Edsinger-Gonzales E."/>
            <person name="Havlak P."/>
            <person name="Kuo D.-H."/>
            <person name="Larsson T."/>
            <person name="Lv J."/>
            <person name="Arendt D."/>
            <person name="Savage R."/>
            <person name="Osoegawa K."/>
            <person name="de Jong P."/>
            <person name="Lindberg D.R."/>
            <person name="Seaver E.C."/>
            <person name="Weisblat D.A."/>
            <person name="Putnam N.H."/>
            <person name="Grigoriev I.V."/>
            <person name="Rokhsar D.S."/>
        </authorList>
    </citation>
    <scope>NUCLEOTIDE SEQUENCE</scope>
    <source>
        <strain evidence="3">I ESC-2004</strain>
    </source>
</reference>
<evidence type="ECO:0000313" key="1">
    <source>
        <dbReference type="EMBL" id="ELU12073.1"/>
    </source>
</evidence>
<dbReference type="HOGENOM" id="CLU_1779201_0_0_1"/>
<protein>
    <submittedName>
        <fullName evidence="1 2">Uncharacterized protein</fullName>
    </submittedName>
</protein>
<evidence type="ECO:0000313" key="3">
    <source>
        <dbReference type="Proteomes" id="UP000014760"/>
    </source>
</evidence>
<reference evidence="1 3" key="2">
    <citation type="journal article" date="2013" name="Nature">
        <title>Insights into bilaterian evolution from three spiralian genomes.</title>
        <authorList>
            <person name="Simakov O."/>
            <person name="Marletaz F."/>
            <person name="Cho S.J."/>
            <person name="Edsinger-Gonzales E."/>
            <person name="Havlak P."/>
            <person name="Hellsten U."/>
            <person name="Kuo D.H."/>
            <person name="Larsson T."/>
            <person name="Lv J."/>
            <person name="Arendt D."/>
            <person name="Savage R."/>
            <person name="Osoegawa K."/>
            <person name="de Jong P."/>
            <person name="Grimwood J."/>
            <person name="Chapman J.A."/>
            <person name="Shapiro H."/>
            <person name="Aerts A."/>
            <person name="Otillar R.P."/>
            <person name="Terry A.Y."/>
            <person name="Boore J.L."/>
            <person name="Grigoriev I.V."/>
            <person name="Lindberg D.R."/>
            <person name="Seaver E.C."/>
            <person name="Weisblat D.A."/>
            <person name="Putnam N.H."/>
            <person name="Rokhsar D.S."/>
        </authorList>
    </citation>
    <scope>NUCLEOTIDE SEQUENCE</scope>
    <source>
        <strain evidence="1 3">I ESC-2004</strain>
    </source>
</reference>
<sequence>MKKVRNTFELRSIRNYLTTKSYLDGITPSRKLEIHRTALLNFKLRGSAFNYRANRRIRNEVPASQPSTSASMEGQEAEEWLRVVIDEDEREIILHKVYSTKEDWDLADQKSGKEKDRWIWSLHHPISDRKESVQVEKYRSRIEASS</sequence>
<name>R7UZR0_CAPTE</name>
<dbReference type="EMBL" id="KB296213">
    <property type="protein sequence ID" value="ELU12073.1"/>
    <property type="molecule type" value="Genomic_DNA"/>
</dbReference>
<dbReference type="Proteomes" id="UP000014760">
    <property type="component" value="Unassembled WGS sequence"/>
</dbReference>
<proteinExistence type="predicted"/>
<accession>R7UZR0</accession>
<dbReference type="AlphaFoldDB" id="R7UZR0"/>
<organism evidence="1">
    <name type="scientific">Capitella teleta</name>
    <name type="common">Polychaete worm</name>
    <dbReference type="NCBI Taxonomy" id="283909"/>
    <lineage>
        <taxon>Eukaryota</taxon>
        <taxon>Metazoa</taxon>
        <taxon>Spiralia</taxon>
        <taxon>Lophotrochozoa</taxon>
        <taxon>Annelida</taxon>
        <taxon>Polychaeta</taxon>
        <taxon>Sedentaria</taxon>
        <taxon>Scolecida</taxon>
        <taxon>Capitellidae</taxon>
        <taxon>Capitella</taxon>
    </lineage>
</organism>
<dbReference type="EnsemblMetazoa" id="CapteT188160">
    <property type="protein sequence ID" value="CapteP188160"/>
    <property type="gene ID" value="CapteG188160"/>
</dbReference>
<gene>
    <name evidence="1" type="ORF">CAPTEDRAFT_188160</name>
</gene>
<reference evidence="2" key="3">
    <citation type="submission" date="2015-06" db="UniProtKB">
        <authorList>
            <consortium name="EnsemblMetazoa"/>
        </authorList>
    </citation>
    <scope>IDENTIFICATION</scope>
</reference>
<evidence type="ECO:0000313" key="2">
    <source>
        <dbReference type="EnsemblMetazoa" id="CapteP188160"/>
    </source>
</evidence>
<keyword evidence="3" id="KW-1185">Reference proteome</keyword>
<dbReference type="EMBL" id="AMQN01005538">
    <property type="status" value="NOT_ANNOTATED_CDS"/>
    <property type="molecule type" value="Genomic_DNA"/>
</dbReference>